<evidence type="ECO:0008006" key="4">
    <source>
        <dbReference type="Google" id="ProtNLM"/>
    </source>
</evidence>
<dbReference type="OrthoDB" id="2495772at2759"/>
<evidence type="ECO:0000256" key="1">
    <source>
        <dbReference type="SAM" id="SignalP"/>
    </source>
</evidence>
<proteinExistence type="predicted"/>
<protein>
    <recommendedName>
        <fullName evidence="4">Secreted protein</fullName>
    </recommendedName>
</protein>
<name>A0A9P6NCC7_9BASI</name>
<feature type="chain" id="PRO_5040472081" description="Secreted protein" evidence="1">
    <location>
        <begin position="21"/>
        <end position="130"/>
    </location>
</feature>
<sequence length="130" mass="13938">MLFNVLPILVFVTLIANAAAARLNSTAPIQCSLYANANTVDAQCNELYTCSGKCSGPFITAKNCRLVTNKTDFLGYPNRDIGQVKCTVTYGRNSARAKSCRTETQLYSCEGGAVPGTYATCSNCTTSRKV</sequence>
<organism evidence="2 3">
    <name type="scientific">Cronartium quercuum f. sp. fusiforme G11</name>
    <dbReference type="NCBI Taxonomy" id="708437"/>
    <lineage>
        <taxon>Eukaryota</taxon>
        <taxon>Fungi</taxon>
        <taxon>Dikarya</taxon>
        <taxon>Basidiomycota</taxon>
        <taxon>Pucciniomycotina</taxon>
        <taxon>Pucciniomycetes</taxon>
        <taxon>Pucciniales</taxon>
        <taxon>Coleosporiaceae</taxon>
        <taxon>Cronartium</taxon>
    </lineage>
</organism>
<gene>
    <name evidence="2" type="ORF">CROQUDRAFT_672572</name>
</gene>
<comment type="caution">
    <text evidence="2">The sequence shown here is derived from an EMBL/GenBank/DDBJ whole genome shotgun (WGS) entry which is preliminary data.</text>
</comment>
<keyword evidence="3" id="KW-1185">Reference proteome</keyword>
<dbReference type="AlphaFoldDB" id="A0A9P6NCC7"/>
<feature type="signal peptide" evidence="1">
    <location>
        <begin position="1"/>
        <end position="20"/>
    </location>
</feature>
<dbReference type="Proteomes" id="UP000886653">
    <property type="component" value="Unassembled WGS sequence"/>
</dbReference>
<keyword evidence="1" id="KW-0732">Signal</keyword>
<accession>A0A9P6NCC7</accession>
<reference evidence="2" key="1">
    <citation type="submission" date="2013-11" db="EMBL/GenBank/DDBJ databases">
        <title>Genome sequence of the fusiform rust pathogen reveals effectors for host alternation and coevolution with pine.</title>
        <authorList>
            <consortium name="DOE Joint Genome Institute"/>
            <person name="Smith K."/>
            <person name="Pendleton A."/>
            <person name="Kubisiak T."/>
            <person name="Anderson C."/>
            <person name="Salamov A."/>
            <person name="Aerts A."/>
            <person name="Riley R."/>
            <person name="Clum A."/>
            <person name="Lindquist E."/>
            <person name="Ence D."/>
            <person name="Campbell M."/>
            <person name="Kronenberg Z."/>
            <person name="Feau N."/>
            <person name="Dhillon B."/>
            <person name="Hamelin R."/>
            <person name="Burleigh J."/>
            <person name="Smith J."/>
            <person name="Yandell M."/>
            <person name="Nelson C."/>
            <person name="Grigoriev I."/>
            <person name="Davis J."/>
        </authorList>
    </citation>
    <scope>NUCLEOTIDE SEQUENCE</scope>
    <source>
        <strain evidence="2">G11</strain>
    </source>
</reference>
<evidence type="ECO:0000313" key="3">
    <source>
        <dbReference type="Proteomes" id="UP000886653"/>
    </source>
</evidence>
<dbReference type="EMBL" id="MU167303">
    <property type="protein sequence ID" value="KAG0144086.1"/>
    <property type="molecule type" value="Genomic_DNA"/>
</dbReference>
<evidence type="ECO:0000313" key="2">
    <source>
        <dbReference type="EMBL" id="KAG0144086.1"/>
    </source>
</evidence>